<evidence type="ECO:0000256" key="8">
    <source>
        <dbReference type="ARBA" id="ARBA00023139"/>
    </source>
</evidence>
<sequence>MLRAGAGVLLGAMLVAGCGGSGGSGDDKGPGPDGTADSASHVSRAAIDVAPGDGAKDVPATGGLRVTVDGGTLTGVTARSADGTAVPGALSDDAHTWRPTGRLSLATRYSVDAYAVDDQGRPAAKHADFTTTVPQHTFIGFFTPENDSTVGVGMIVSLKFNRPITDKKAVEDGVRVTASPSVPVTGHWFGSQRLDLRPRDYWAAGTRVTLQLRLRDVEGAPGVYGTQSKDVRFTIGRDQRSTVDAAAHTLVVRRGGTVLRTLPASTGAPAHTTYDGVMVIAEKYAVTRMNGQTVGFGGEYDIPDVPHAMRLTSSGTFVHGNYWSPAGVFGTTNVSHGCIGLRDVKGGSSQTPAGWFFDHSLIGDPIRVLNSHDRTVAADNGMGGWNLSWEQWQAGSAL</sequence>
<dbReference type="SUPFAM" id="SSF141523">
    <property type="entry name" value="L,D-transpeptidase catalytic domain-like"/>
    <property type="match status" value="1"/>
</dbReference>
<evidence type="ECO:0000259" key="14">
    <source>
        <dbReference type="PROSITE" id="PS52029"/>
    </source>
</evidence>
<evidence type="ECO:0000313" key="16">
    <source>
        <dbReference type="Proteomes" id="UP000199323"/>
    </source>
</evidence>
<keyword evidence="11 13" id="KW-0961">Cell wall biogenesis/degradation</keyword>
<dbReference type="Pfam" id="PF17964">
    <property type="entry name" value="Big_10"/>
    <property type="match status" value="1"/>
</dbReference>
<feature type="domain" description="L,D-TPase catalytic" evidence="14">
    <location>
        <begin position="239"/>
        <end position="369"/>
    </location>
</feature>
<dbReference type="Gene3D" id="2.40.440.10">
    <property type="entry name" value="L,D-transpeptidase catalytic domain-like"/>
    <property type="match status" value="1"/>
</dbReference>
<reference evidence="15 16" key="1">
    <citation type="submission" date="2016-10" db="EMBL/GenBank/DDBJ databases">
        <authorList>
            <person name="de Groot N.N."/>
        </authorList>
    </citation>
    <scope>NUCLEOTIDE SEQUENCE [LARGE SCALE GENOMIC DNA]</scope>
    <source>
        <strain evidence="15 16">CGMCC 4.3510</strain>
    </source>
</reference>
<protein>
    <submittedName>
        <fullName evidence="15">Lipoprotein-anchoring transpeptidase ErfK/SrfK</fullName>
    </submittedName>
</protein>
<dbReference type="STRING" id="380248.SAMN05216251_118107"/>
<keyword evidence="9 15" id="KW-0449">Lipoprotein</keyword>
<evidence type="ECO:0000256" key="1">
    <source>
        <dbReference type="ARBA" id="ARBA00004752"/>
    </source>
</evidence>
<evidence type="ECO:0000256" key="9">
    <source>
        <dbReference type="ARBA" id="ARBA00023288"/>
    </source>
</evidence>
<evidence type="ECO:0000313" key="15">
    <source>
        <dbReference type="EMBL" id="SFF54866.1"/>
    </source>
</evidence>
<dbReference type="GO" id="GO:0016746">
    <property type="term" value="F:acyltransferase activity"/>
    <property type="evidence" value="ECO:0007669"/>
    <property type="project" value="UniProtKB-KW"/>
</dbReference>
<evidence type="ECO:0000256" key="10">
    <source>
        <dbReference type="ARBA" id="ARBA00023315"/>
    </source>
</evidence>
<dbReference type="Proteomes" id="UP000199323">
    <property type="component" value="Unassembled WGS sequence"/>
</dbReference>
<dbReference type="FunFam" id="2.40.440.10:FF:000005">
    <property type="entry name" value="L,D-transpeptidase 2"/>
    <property type="match status" value="1"/>
</dbReference>
<dbReference type="InterPro" id="IPR041280">
    <property type="entry name" value="Big_10"/>
</dbReference>
<evidence type="ECO:0000256" key="13">
    <source>
        <dbReference type="PROSITE-ProRule" id="PRU01373"/>
    </source>
</evidence>
<gene>
    <name evidence="15" type="ORF">SAMN05216251_118107</name>
</gene>
<dbReference type="Gene3D" id="2.60.40.3780">
    <property type="match status" value="1"/>
</dbReference>
<dbReference type="InterPro" id="IPR050979">
    <property type="entry name" value="LD-transpeptidase"/>
</dbReference>
<dbReference type="EMBL" id="FONG01000018">
    <property type="protein sequence ID" value="SFF54866.1"/>
    <property type="molecule type" value="Genomic_DNA"/>
</dbReference>
<dbReference type="GO" id="GO:0071972">
    <property type="term" value="F:peptidoglycan L,D-transpeptidase activity"/>
    <property type="evidence" value="ECO:0007669"/>
    <property type="project" value="TreeGrafter"/>
</dbReference>
<keyword evidence="3" id="KW-0808">Transferase</keyword>
<dbReference type="AlphaFoldDB" id="A0A1I2JQ25"/>
<evidence type="ECO:0000256" key="3">
    <source>
        <dbReference type="ARBA" id="ARBA00022679"/>
    </source>
</evidence>
<evidence type="ECO:0000256" key="5">
    <source>
        <dbReference type="ARBA" id="ARBA00022960"/>
    </source>
</evidence>
<dbReference type="GO" id="GO:0018104">
    <property type="term" value="P:peptidoglycan-protein cross-linking"/>
    <property type="evidence" value="ECO:0007669"/>
    <property type="project" value="TreeGrafter"/>
</dbReference>
<keyword evidence="6 13" id="KW-0573">Peptidoglycan synthesis</keyword>
<proteinExistence type="predicted"/>
<keyword evidence="5 13" id="KW-0133">Cell shape</keyword>
<dbReference type="InterPro" id="IPR005490">
    <property type="entry name" value="LD_TPept_cat_dom"/>
</dbReference>
<dbReference type="PANTHER" id="PTHR30582:SF2">
    <property type="entry name" value="L,D-TRANSPEPTIDASE YCIB-RELATED"/>
    <property type="match status" value="1"/>
</dbReference>
<keyword evidence="2" id="KW-1003">Cell membrane</keyword>
<dbReference type="InterPro" id="IPR038063">
    <property type="entry name" value="Transpep_catalytic_dom"/>
</dbReference>
<evidence type="ECO:0000256" key="2">
    <source>
        <dbReference type="ARBA" id="ARBA00022475"/>
    </source>
</evidence>
<feature type="active site" description="Proton donor/acceptor" evidence="13">
    <location>
        <position position="319"/>
    </location>
</feature>
<evidence type="ECO:0000256" key="12">
    <source>
        <dbReference type="ARBA" id="ARBA00060592"/>
    </source>
</evidence>
<dbReference type="Pfam" id="PF03734">
    <property type="entry name" value="YkuD"/>
    <property type="match status" value="1"/>
</dbReference>
<evidence type="ECO:0000256" key="11">
    <source>
        <dbReference type="ARBA" id="ARBA00023316"/>
    </source>
</evidence>
<dbReference type="PANTHER" id="PTHR30582">
    <property type="entry name" value="L,D-TRANSPEPTIDASE"/>
    <property type="match status" value="1"/>
</dbReference>
<comment type="pathway">
    <text evidence="1 13">Cell wall biogenesis; peptidoglycan biosynthesis.</text>
</comment>
<dbReference type="GO" id="GO:0005576">
    <property type="term" value="C:extracellular region"/>
    <property type="evidence" value="ECO:0007669"/>
    <property type="project" value="TreeGrafter"/>
</dbReference>
<feature type="active site" description="Nucleophile" evidence="13">
    <location>
        <position position="338"/>
    </location>
</feature>
<organism evidence="15 16">
    <name type="scientific">Actinacidiphila alni</name>
    <dbReference type="NCBI Taxonomy" id="380248"/>
    <lineage>
        <taxon>Bacteria</taxon>
        <taxon>Bacillati</taxon>
        <taxon>Actinomycetota</taxon>
        <taxon>Actinomycetes</taxon>
        <taxon>Kitasatosporales</taxon>
        <taxon>Streptomycetaceae</taxon>
        <taxon>Actinacidiphila</taxon>
    </lineage>
</organism>
<keyword evidence="10" id="KW-0012">Acyltransferase</keyword>
<name>A0A1I2JQ25_9ACTN</name>
<dbReference type="Gene3D" id="2.60.40.3710">
    <property type="match status" value="1"/>
</dbReference>
<keyword evidence="16" id="KW-1185">Reference proteome</keyword>
<keyword evidence="7" id="KW-0472">Membrane</keyword>
<comment type="pathway">
    <text evidence="12">Glycan biosynthesis.</text>
</comment>
<evidence type="ECO:0000256" key="6">
    <source>
        <dbReference type="ARBA" id="ARBA00022984"/>
    </source>
</evidence>
<evidence type="ECO:0000256" key="4">
    <source>
        <dbReference type="ARBA" id="ARBA00022729"/>
    </source>
</evidence>
<accession>A0A1I2JQ25</accession>
<dbReference type="PROSITE" id="PS51257">
    <property type="entry name" value="PROKAR_LIPOPROTEIN"/>
    <property type="match status" value="1"/>
</dbReference>
<keyword evidence="4" id="KW-0732">Signal</keyword>
<evidence type="ECO:0000256" key="7">
    <source>
        <dbReference type="ARBA" id="ARBA00023136"/>
    </source>
</evidence>
<dbReference type="GO" id="GO:0071555">
    <property type="term" value="P:cell wall organization"/>
    <property type="evidence" value="ECO:0007669"/>
    <property type="project" value="UniProtKB-UniRule"/>
</dbReference>
<dbReference type="CDD" id="cd16913">
    <property type="entry name" value="YkuD_like"/>
    <property type="match status" value="1"/>
</dbReference>
<dbReference type="UniPathway" id="UPA00219"/>
<dbReference type="GO" id="GO:0008360">
    <property type="term" value="P:regulation of cell shape"/>
    <property type="evidence" value="ECO:0007669"/>
    <property type="project" value="UniProtKB-UniRule"/>
</dbReference>
<dbReference type="PROSITE" id="PS52029">
    <property type="entry name" value="LD_TPASE"/>
    <property type="match status" value="1"/>
</dbReference>
<keyword evidence="8" id="KW-0564">Palmitate</keyword>